<name>A0ABZ2FWC6_9SPHN</name>
<dbReference type="Pfam" id="PF01904">
    <property type="entry name" value="DUF72"/>
    <property type="match status" value="1"/>
</dbReference>
<dbReference type="Gene3D" id="3.20.20.410">
    <property type="entry name" value="Protein of unknown function UPF0759"/>
    <property type="match status" value="1"/>
</dbReference>
<dbReference type="SUPFAM" id="SSF117396">
    <property type="entry name" value="TM1631-like"/>
    <property type="match status" value="1"/>
</dbReference>
<accession>A0ABZ2FWC6</accession>
<dbReference type="EMBL" id="CP145607">
    <property type="protein sequence ID" value="WWM69148.1"/>
    <property type="molecule type" value="Genomic_DNA"/>
</dbReference>
<dbReference type="PANTHER" id="PTHR30348">
    <property type="entry name" value="UNCHARACTERIZED PROTEIN YECE"/>
    <property type="match status" value="1"/>
</dbReference>
<evidence type="ECO:0000313" key="1">
    <source>
        <dbReference type="EMBL" id="WWM69148.1"/>
    </source>
</evidence>
<organism evidence="1 2">
    <name type="scientific">Sphingomonas kaistensis</name>
    <dbReference type="NCBI Taxonomy" id="298708"/>
    <lineage>
        <taxon>Bacteria</taxon>
        <taxon>Pseudomonadati</taxon>
        <taxon>Pseudomonadota</taxon>
        <taxon>Alphaproteobacteria</taxon>
        <taxon>Sphingomonadales</taxon>
        <taxon>Sphingomonadaceae</taxon>
        <taxon>Sphingomonas</taxon>
    </lineage>
</organism>
<keyword evidence="2" id="KW-1185">Reference proteome</keyword>
<dbReference type="InterPro" id="IPR036520">
    <property type="entry name" value="UPF0759_sf"/>
</dbReference>
<gene>
    <name evidence="1" type="ORF">V6R86_00130</name>
</gene>
<evidence type="ECO:0000313" key="2">
    <source>
        <dbReference type="Proteomes" id="UP001382935"/>
    </source>
</evidence>
<reference evidence="1 2" key="1">
    <citation type="submission" date="2024-02" db="EMBL/GenBank/DDBJ databases">
        <title>Full genome sequence of Sphingomonas kaistensis.</title>
        <authorList>
            <person name="Poletto B.L."/>
            <person name="Silva G."/>
            <person name="Galante D."/>
            <person name="Campos K.R."/>
            <person name="Santos M.B.N."/>
            <person name="Sacchi C.T."/>
        </authorList>
    </citation>
    <scope>NUCLEOTIDE SEQUENCE [LARGE SCALE GENOMIC DNA]</scope>
    <source>
        <strain evidence="1 2">MA4R</strain>
    </source>
</reference>
<dbReference type="Proteomes" id="UP001382935">
    <property type="component" value="Chromosome"/>
</dbReference>
<dbReference type="RefSeq" id="WP_338501052.1">
    <property type="nucleotide sequence ID" value="NZ_CP145607.1"/>
</dbReference>
<sequence length="249" mass="27133">MAFSDTTRIGTAGWSIASDATQAFPSAGTGLERYSAVFSCAEINSSFHRPHRTSTWEKWRESVPTGFRFSVKVPKTISHEARLVGAEKQMEAFLSEAGLLREKLAVLLVQLPPSLELDPEVAGAFFRDFRAASLARVTVEPRHASWFGVEGDALLREVGVSRVGADPARLPEAALPLVENGLAYWRLHGSPVIYRSSYVDRIGDIAAALRNTEAEERWCIFDNTASTAATANALGLKDALNLPSSLPLF</sequence>
<protein>
    <submittedName>
        <fullName evidence="1">DUF72 domain-containing protein</fullName>
    </submittedName>
</protein>
<proteinExistence type="predicted"/>
<dbReference type="InterPro" id="IPR002763">
    <property type="entry name" value="DUF72"/>
</dbReference>
<dbReference type="PANTHER" id="PTHR30348:SF14">
    <property type="entry name" value="BLR8050 PROTEIN"/>
    <property type="match status" value="1"/>
</dbReference>